<name>A0A4R5ACN5_9ACTN</name>
<dbReference type="OrthoDB" id="2624360at2"/>
<dbReference type="EMBL" id="SMKU01000358">
    <property type="protein sequence ID" value="TDD67562.1"/>
    <property type="molecule type" value="Genomic_DNA"/>
</dbReference>
<accession>A0A4R5ACN5</accession>
<dbReference type="AlphaFoldDB" id="A0A4R5ACN5"/>
<comment type="caution">
    <text evidence="1">The sequence shown here is derived from an EMBL/GenBank/DDBJ whole genome shotgun (WGS) entry which is preliminary data.</text>
</comment>
<organism evidence="1 2">
    <name type="scientific">Actinomadura rubrisoli</name>
    <dbReference type="NCBI Taxonomy" id="2530368"/>
    <lineage>
        <taxon>Bacteria</taxon>
        <taxon>Bacillati</taxon>
        <taxon>Actinomycetota</taxon>
        <taxon>Actinomycetes</taxon>
        <taxon>Streptosporangiales</taxon>
        <taxon>Thermomonosporaceae</taxon>
        <taxon>Actinomadura</taxon>
    </lineage>
</organism>
<protein>
    <submittedName>
        <fullName evidence="1">Uncharacterized protein</fullName>
    </submittedName>
</protein>
<dbReference type="Proteomes" id="UP000294513">
    <property type="component" value="Unassembled WGS sequence"/>
</dbReference>
<reference evidence="1 2" key="1">
    <citation type="submission" date="2019-03" db="EMBL/GenBank/DDBJ databases">
        <title>Draft genome sequences of novel Actinobacteria.</title>
        <authorList>
            <person name="Sahin N."/>
            <person name="Ay H."/>
            <person name="Saygin H."/>
        </authorList>
    </citation>
    <scope>NUCLEOTIDE SEQUENCE [LARGE SCALE GENOMIC DNA]</scope>
    <source>
        <strain evidence="1 2">H3C3</strain>
    </source>
</reference>
<evidence type="ECO:0000313" key="1">
    <source>
        <dbReference type="EMBL" id="TDD67562.1"/>
    </source>
</evidence>
<sequence length="168" mass="18837">MEPRSAGAMGLDFPYGLSTMCYIEVRSDGTVTYGRDAGTYQRARDGESRLFAAWPGKWKSALFVIDDLDQYAKAFGIVHDEERTGLSEHAHEVRWAIDRFAGDSAGAWIGINVWLDCGCEIRDLRTFAAQMREQRGWDIATSRGWGSSTSGDGRVRKYSVRARRNSLT</sequence>
<keyword evidence="2" id="KW-1185">Reference proteome</keyword>
<evidence type="ECO:0000313" key="2">
    <source>
        <dbReference type="Proteomes" id="UP000294513"/>
    </source>
</evidence>
<proteinExistence type="predicted"/>
<gene>
    <name evidence="1" type="ORF">E1298_39315</name>
</gene>